<dbReference type="EMBL" id="PTIY01000009">
    <property type="protein sequence ID" value="PPK70090.1"/>
    <property type="molecule type" value="Genomic_DNA"/>
</dbReference>
<accession>A0A2S6GY51</accession>
<evidence type="ECO:0000256" key="1">
    <source>
        <dbReference type="SAM" id="MobiDB-lite"/>
    </source>
</evidence>
<gene>
    <name evidence="2" type="ORF">B0F88_109192</name>
</gene>
<protein>
    <submittedName>
        <fullName evidence="2">Uncharacterized protein</fullName>
    </submittedName>
</protein>
<feature type="region of interest" description="Disordered" evidence="1">
    <location>
        <begin position="47"/>
        <end position="85"/>
    </location>
</feature>
<name>A0A2S6GY51_9GAMM</name>
<evidence type="ECO:0000313" key="2">
    <source>
        <dbReference type="EMBL" id="PPK70090.1"/>
    </source>
</evidence>
<dbReference type="RefSeq" id="WP_104424248.1">
    <property type="nucleotide sequence ID" value="NZ_PTIY01000009.1"/>
</dbReference>
<organism evidence="2 3">
    <name type="scientific">Methylobacter tundripaludum</name>
    <dbReference type="NCBI Taxonomy" id="173365"/>
    <lineage>
        <taxon>Bacteria</taxon>
        <taxon>Pseudomonadati</taxon>
        <taxon>Pseudomonadota</taxon>
        <taxon>Gammaproteobacteria</taxon>
        <taxon>Methylococcales</taxon>
        <taxon>Methylococcaceae</taxon>
        <taxon>Methylobacter</taxon>
    </lineage>
</organism>
<sequence length="103" mass="12508">MNMFYFRHPSRRSLITRRITDRREIPYPFGSQEWLENVKKHYLVWPQSNRRKAGTSTNDRRAAERRRQPFSEQRHSEEKCSTPLLTPEERKLIEDLYLNDNGS</sequence>
<evidence type="ECO:0000313" key="3">
    <source>
        <dbReference type="Proteomes" id="UP000238071"/>
    </source>
</evidence>
<feature type="compositionally biased region" description="Basic and acidic residues" evidence="1">
    <location>
        <begin position="58"/>
        <end position="80"/>
    </location>
</feature>
<keyword evidence="3" id="KW-1185">Reference proteome</keyword>
<dbReference type="Proteomes" id="UP000238071">
    <property type="component" value="Unassembled WGS sequence"/>
</dbReference>
<dbReference type="AlphaFoldDB" id="A0A2S6GY51"/>
<dbReference type="OrthoDB" id="5573708at2"/>
<comment type="caution">
    <text evidence="2">The sequence shown here is derived from an EMBL/GenBank/DDBJ whole genome shotgun (WGS) entry which is preliminary data.</text>
</comment>
<proteinExistence type="predicted"/>
<reference evidence="2 3" key="1">
    <citation type="submission" date="2018-02" db="EMBL/GenBank/DDBJ databases">
        <title>Subsurface microbial communities from deep shales in Ohio and West Virginia, USA.</title>
        <authorList>
            <person name="Wrighton K."/>
        </authorList>
    </citation>
    <scope>NUCLEOTIDE SEQUENCE [LARGE SCALE GENOMIC DNA]</scope>
    <source>
        <strain evidence="2 3">OWC-G53F</strain>
    </source>
</reference>